<dbReference type="Proteomes" id="UP000887566">
    <property type="component" value="Unplaced"/>
</dbReference>
<feature type="binding site" evidence="6">
    <location>
        <begin position="42"/>
        <end position="43"/>
    </location>
    <ligand>
        <name>FAD</name>
        <dbReference type="ChEBI" id="CHEBI:57692"/>
    </ligand>
</feature>
<keyword evidence="5" id="KW-0560">Oxidoreductase</keyword>
<feature type="binding site" evidence="6">
    <location>
        <position position="272"/>
    </location>
    <ligand>
        <name>D-dopa</name>
        <dbReference type="ChEBI" id="CHEBI:149689"/>
    </ligand>
</feature>
<evidence type="ECO:0000313" key="9">
    <source>
        <dbReference type="WBParaSite" id="PSAMB.scaffold499size49231.g6392.t1"/>
    </source>
</evidence>
<feature type="binding site" evidence="6">
    <location>
        <begin position="47"/>
        <end position="49"/>
    </location>
    <ligand>
        <name>FAD</name>
        <dbReference type="ChEBI" id="CHEBI:57692"/>
    </ligand>
</feature>
<dbReference type="GO" id="GO:0071949">
    <property type="term" value="F:FAD binding"/>
    <property type="evidence" value="ECO:0007669"/>
    <property type="project" value="InterPro"/>
</dbReference>
<evidence type="ECO:0000256" key="3">
    <source>
        <dbReference type="ARBA" id="ARBA00022630"/>
    </source>
</evidence>
<dbReference type="Gene3D" id="3.30.9.10">
    <property type="entry name" value="D-Amino Acid Oxidase, subunit A, domain 2"/>
    <property type="match status" value="1"/>
</dbReference>
<dbReference type="PROSITE" id="PS51257">
    <property type="entry name" value="PROKAR_LIPOPROTEIN"/>
    <property type="match status" value="1"/>
</dbReference>
<dbReference type="PANTHER" id="PTHR11530:SF28">
    <property type="entry name" value="D-ASPARTATE OXIDASE 1"/>
    <property type="match status" value="1"/>
</dbReference>
<dbReference type="WBParaSite" id="PSAMB.scaffold499size49231.g6392.t1">
    <property type="protein sequence ID" value="PSAMB.scaffold499size49231.g6392.t1"/>
    <property type="gene ID" value="PSAMB.scaffold499size49231.g6392"/>
</dbReference>
<organism evidence="8 9">
    <name type="scientific">Plectus sambesii</name>
    <dbReference type="NCBI Taxonomy" id="2011161"/>
    <lineage>
        <taxon>Eukaryota</taxon>
        <taxon>Metazoa</taxon>
        <taxon>Ecdysozoa</taxon>
        <taxon>Nematoda</taxon>
        <taxon>Chromadorea</taxon>
        <taxon>Plectida</taxon>
        <taxon>Plectina</taxon>
        <taxon>Plectoidea</taxon>
        <taxon>Plectidae</taxon>
        <taxon>Plectus</taxon>
    </lineage>
</organism>
<dbReference type="PIRSF" id="PIRSF000189">
    <property type="entry name" value="D-aa_oxidase"/>
    <property type="match status" value="1"/>
</dbReference>
<dbReference type="AlphaFoldDB" id="A0A914WVH0"/>
<dbReference type="GO" id="GO:0005737">
    <property type="term" value="C:cytoplasm"/>
    <property type="evidence" value="ECO:0007669"/>
    <property type="project" value="TreeGrafter"/>
</dbReference>
<evidence type="ECO:0000313" key="8">
    <source>
        <dbReference type="Proteomes" id="UP000887566"/>
    </source>
</evidence>
<evidence type="ECO:0000256" key="5">
    <source>
        <dbReference type="ARBA" id="ARBA00023002"/>
    </source>
</evidence>
<protein>
    <submittedName>
        <fullName evidence="9">FAD dependent oxidoreductase domain-containing protein</fullName>
    </submittedName>
</protein>
<dbReference type="InterPro" id="IPR023209">
    <property type="entry name" value="DAO"/>
</dbReference>
<evidence type="ECO:0000256" key="2">
    <source>
        <dbReference type="ARBA" id="ARBA00006730"/>
    </source>
</evidence>
<proteinExistence type="inferred from homology"/>
<name>A0A914WVH0_9BILA</name>
<dbReference type="PANTHER" id="PTHR11530">
    <property type="entry name" value="D-AMINO ACID OXIDASE"/>
    <property type="match status" value="1"/>
</dbReference>
<evidence type="ECO:0000259" key="7">
    <source>
        <dbReference type="Pfam" id="PF01266"/>
    </source>
</evidence>
<sequence length="330" mass="36994">MQTKVAVIGAGVSGCSSALALLEQYPSLDVTIFSDRPFEQTTSFGPAGLFRLDKLENRKWALASFKRFIEIHQKIGGSAGVQLVSGHILSDDLQLLKQQEACMADIVFNFGWLKEHELKQFANPSKYAIHFTSFTTEGRTYVPWLVRNLKEKGAKFESRRVKSLEELGREYNLVINCAGLNAGELVSDDQVVPIRGVLIEVDATWHKHFLYRDLVTISIPSTTSLFIGTVKEVGRSDLVITQEDREDIWNRVLNLMPTLKNAKVLSEWIGLRPHREQIRLDLETRQTTDGKTFTVINNYGHGANGFTLSWGCALDVVELAGSQLKIASRL</sequence>
<keyword evidence="4 6" id="KW-0274">FAD</keyword>
<dbReference type="InterPro" id="IPR006076">
    <property type="entry name" value="FAD-dep_OxRdtase"/>
</dbReference>
<evidence type="ECO:0000256" key="4">
    <source>
        <dbReference type="ARBA" id="ARBA00022827"/>
    </source>
</evidence>
<feature type="binding site" evidence="6">
    <location>
        <position position="161"/>
    </location>
    <ligand>
        <name>FAD</name>
        <dbReference type="ChEBI" id="CHEBI:57692"/>
    </ligand>
</feature>
<dbReference type="SUPFAM" id="SSF54373">
    <property type="entry name" value="FAD-linked reductases, C-terminal domain"/>
    <property type="match status" value="1"/>
</dbReference>
<evidence type="ECO:0000256" key="6">
    <source>
        <dbReference type="PIRSR" id="PIRSR000189-1"/>
    </source>
</evidence>
<feature type="binding site" evidence="6">
    <location>
        <begin position="35"/>
        <end position="36"/>
    </location>
    <ligand>
        <name>FAD</name>
        <dbReference type="ChEBI" id="CHEBI:57692"/>
    </ligand>
</feature>
<comment type="cofactor">
    <cofactor evidence="1 6">
        <name>FAD</name>
        <dbReference type="ChEBI" id="CHEBI:57692"/>
    </cofactor>
</comment>
<keyword evidence="8" id="KW-1185">Reference proteome</keyword>
<dbReference type="SUPFAM" id="SSF51971">
    <property type="entry name" value="Nucleotide-binding domain"/>
    <property type="match status" value="1"/>
</dbReference>
<reference evidence="9" key="1">
    <citation type="submission" date="2022-11" db="UniProtKB">
        <authorList>
            <consortium name="WormBaseParasite"/>
        </authorList>
    </citation>
    <scope>IDENTIFICATION</scope>
</reference>
<dbReference type="Pfam" id="PF01266">
    <property type="entry name" value="DAO"/>
    <property type="match status" value="1"/>
</dbReference>
<comment type="similarity">
    <text evidence="2">Belongs to the DAMOX/DASOX family.</text>
</comment>
<evidence type="ECO:0000256" key="1">
    <source>
        <dbReference type="ARBA" id="ARBA00001974"/>
    </source>
</evidence>
<accession>A0A914WVH0</accession>
<dbReference type="GO" id="GO:0003884">
    <property type="term" value="F:D-amino-acid oxidase activity"/>
    <property type="evidence" value="ECO:0007669"/>
    <property type="project" value="InterPro"/>
</dbReference>
<keyword evidence="3" id="KW-0285">Flavoprotein</keyword>
<feature type="domain" description="FAD dependent oxidoreductase" evidence="7">
    <location>
        <begin position="4"/>
        <end position="319"/>
    </location>
</feature>
<dbReference type="Gene3D" id="3.40.50.720">
    <property type="entry name" value="NAD(P)-binding Rossmann-like Domain"/>
    <property type="match status" value="1"/>
</dbReference>
<dbReference type="GO" id="GO:0019478">
    <property type="term" value="P:D-amino acid catabolic process"/>
    <property type="evidence" value="ECO:0007669"/>
    <property type="project" value="TreeGrafter"/>
</dbReference>